<evidence type="ECO:0000256" key="3">
    <source>
        <dbReference type="ARBA" id="ARBA00022692"/>
    </source>
</evidence>
<evidence type="ECO:0000313" key="8">
    <source>
        <dbReference type="Proteomes" id="UP001231616"/>
    </source>
</evidence>
<dbReference type="EMBL" id="JAUZVZ010000013">
    <property type="protein sequence ID" value="MDP4536624.1"/>
    <property type="molecule type" value="Genomic_DNA"/>
</dbReference>
<name>A0ABT9GZZ1_9GAMM</name>
<evidence type="ECO:0000256" key="1">
    <source>
        <dbReference type="ARBA" id="ARBA00004651"/>
    </source>
</evidence>
<feature type="transmembrane region" description="Helical" evidence="6">
    <location>
        <begin position="364"/>
        <end position="386"/>
    </location>
</feature>
<feature type="transmembrane region" description="Helical" evidence="6">
    <location>
        <begin position="142"/>
        <end position="163"/>
    </location>
</feature>
<dbReference type="InterPro" id="IPR036259">
    <property type="entry name" value="MFS_trans_sf"/>
</dbReference>
<feature type="transmembrane region" description="Helical" evidence="6">
    <location>
        <begin position="275"/>
        <end position="293"/>
    </location>
</feature>
<organism evidence="7 8">
    <name type="scientific">Alkalimonas collagenimarina</name>
    <dbReference type="NCBI Taxonomy" id="400390"/>
    <lineage>
        <taxon>Bacteria</taxon>
        <taxon>Pseudomonadati</taxon>
        <taxon>Pseudomonadota</taxon>
        <taxon>Gammaproteobacteria</taxon>
        <taxon>Alkalimonas</taxon>
    </lineage>
</organism>
<keyword evidence="5 6" id="KW-0472">Membrane</keyword>
<accession>A0ABT9GZZ1</accession>
<evidence type="ECO:0000256" key="4">
    <source>
        <dbReference type="ARBA" id="ARBA00022989"/>
    </source>
</evidence>
<evidence type="ECO:0000256" key="5">
    <source>
        <dbReference type="ARBA" id="ARBA00023136"/>
    </source>
</evidence>
<dbReference type="PANTHER" id="PTHR43124:SF10">
    <property type="entry name" value="PURINE EFFLUX PUMP PBUE"/>
    <property type="match status" value="1"/>
</dbReference>
<comment type="subcellular location">
    <subcellularLocation>
        <location evidence="1">Cell membrane</location>
        <topology evidence="1">Multi-pass membrane protein</topology>
    </subcellularLocation>
</comment>
<dbReference type="Gene3D" id="1.20.1250.20">
    <property type="entry name" value="MFS general substrate transporter like domains"/>
    <property type="match status" value="2"/>
</dbReference>
<evidence type="ECO:0000313" key="7">
    <source>
        <dbReference type="EMBL" id="MDP4536624.1"/>
    </source>
</evidence>
<sequence length="394" mass="42683">MISLTFRRAVATDFDLPQYSCILLIAMMGASVTILMPLLVGAFTDSGLFSTTQVGYLASAEIAGILISSASAYLWVRRIPWRSWTQLSLLAFIACNLATSWIVTYELVVLLRFVAGLACGVSYAIALAALGDQSRVDKAFGVMVTIQVIFGTAGFALLPYVIIRFGYAGIYQCFNLFLVLAFVLSFISFPTNQKPQKTFRIDLHGRWLAAGLVFAGTIAYYFAQGTVWAYLERIGVNAGLSVAEVGAILGVGFAISAIGSMLSSWFVSHIGRNRSLMITAAVQLPCLAALYWLSNSHAWLVYAIATIVYQIFWSFIVPIMMAIFNDVDKSGRLIVFCVTAFKIGLVLGPPAAAFTIGIASLNEVLWLGAVAIVISVVCLMASNRLLQRESSSSK</sequence>
<evidence type="ECO:0000256" key="2">
    <source>
        <dbReference type="ARBA" id="ARBA00022475"/>
    </source>
</evidence>
<dbReference type="Pfam" id="PF07690">
    <property type="entry name" value="MFS_1"/>
    <property type="match status" value="1"/>
</dbReference>
<keyword evidence="4 6" id="KW-1133">Transmembrane helix</keyword>
<evidence type="ECO:0000256" key="6">
    <source>
        <dbReference type="SAM" id="Phobius"/>
    </source>
</evidence>
<feature type="transmembrane region" description="Helical" evidence="6">
    <location>
        <begin position="207"/>
        <end position="231"/>
    </location>
</feature>
<keyword evidence="8" id="KW-1185">Reference proteome</keyword>
<feature type="transmembrane region" description="Helical" evidence="6">
    <location>
        <begin position="21"/>
        <end position="43"/>
    </location>
</feature>
<protein>
    <submittedName>
        <fullName evidence="7">MFS transporter</fullName>
    </submittedName>
</protein>
<feature type="transmembrane region" description="Helical" evidence="6">
    <location>
        <begin position="333"/>
        <end position="358"/>
    </location>
</feature>
<reference evidence="7 8" key="1">
    <citation type="submission" date="2023-08" db="EMBL/GenBank/DDBJ databases">
        <authorList>
            <person name="Joshi A."/>
            <person name="Thite S."/>
        </authorList>
    </citation>
    <scope>NUCLEOTIDE SEQUENCE [LARGE SCALE GENOMIC DNA]</scope>
    <source>
        <strain evidence="7 8">AC40</strain>
    </source>
</reference>
<feature type="transmembrane region" description="Helical" evidence="6">
    <location>
        <begin position="109"/>
        <end position="130"/>
    </location>
</feature>
<feature type="transmembrane region" description="Helical" evidence="6">
    <location>
        <begin position="87"/>
        <end position="103"/>
    </location>
</feature>
<feature type="transmembrane region" description="Helical" evidence="6">
    <location>
        <begin position="299"/>
        <end position="321"/>
    </location>
</feature>
<keyword evidence="2" id="KW-1003">Cell membrane</keyword>
<dbReference type="Proteomes" id="UP001231616">
    <property type="component" value="Unassembled WGS sequence"/>
</dbReference>
<proteinExistence type="predicted"/>
<gene>
    <name evidence="7" type="ORF">Q3O60_10525</name>
</gene>
<dbReference type="PANTHER" id="PTHR43124">
    <property type="entry name" value="PURINE EFFLUX PUMP PBUE"/>
    <property type="match status" value="1"/>
</dbReference>
<keyword evidence="3 6" id="KW-0812">Transmembrane</keyword>
<dbReference type="RefSeq" id="WP_305893889.1">
    <property type="nucleotide sequence ID" value="NZ_JAUZVZ010000013.1"/>
</dbReference>
<dbReference type="InterPro" id="IPR011701">
    <property type="entry name" value="MFS"/>
</dbReference>
<dbReference type="SUPFAM" id="SSF103473">
    <property type="entry name" value="MFS general substrate transporter"/>
    <property type="match status" value="1"/>
</dbReference>
<feature type="transmembrane region" description="Helical" evidence="6">
    <location>
        <begin position="243"/>
        <end position="268"/>
    </location>
</feature>
<comment type="caution">
    <text evidence="7">The sequence shown here is derived from an EMBL/GenBank/DDBJ whole genome shotgun (WGS) entry which is preliminary data.</text>
</comment>
<feature type="transmembrane region" description="Helical" evidence="6">
    <location>
        <begin position="55"/>
        <end position="75"/>
    </location>
</feature>
<feature type="transmembrane region" description="Helical" evidence="6">
    <location>
        <begin position="169"/>
        <end position="187"/>
    </location>
</feature>
<dbReference type="InterPro" id="IPR050189">
    <property type="entry name" value="MFS_Efflux_Transporters"/>
</dbReference>